<accession>A0A3B0CMJ8</accession>
<evidence type="ECO:0000313" key="2">
    <source>
        <dbReference type="EMBL" id="RKN85617.1"/>
    </source>
</evidence>
<organism evidence="2 3">
    <name type="scientific">Paenibacillus ginsengarvi</name>
    <dbReference type="NCBI Taxonomy" id="400777"/>
    <lineage>
        <taxon>Bacteria</taxon>
        <taxon>Bacillati</taxon>
        <taxon>Bacillota</taxon>
        <taxon>Bacilli</taxon>
        <taxon>Bacillales</taxon>
        <taxon>Paenibacillaceae</taxon>
        <taxon>Paenibacillus</taxon>
    </lineage>
</organism>
<dbReference type="AlphaFoldDB" id="A0A3B0CMJ8"/>
<gene>
    <name evidence="2" type="ORF">D7M11_08020</name>
</gene>
<keyword evidence="3" id="KW-1185">Reference proteome</keyword>
<proteinExistence type="predicted"/>
<sequence>MNSWKAAPFHHNKDKKSLSDQSKRKGNHDKKVSAIRPNSKKNPLLRKGSRQAGERLNSSFNELNLMPGVHSGGTNNKNNVR</sequence>
<feature type="compositionally biased region" description="Polar residues" evidence="1">
    <location>
        <begin position="72"/>
        <end position="81"/>
    </location>
</feature>
<evidence type="ECO:0000313" key="3">
    <source>
        <dbReference type="Proteomes" id="UP000282311"/>
    </source>
</evidence>
<feature type="region of interest" description="Disordered" evidence="1">
    <location>
        <begin position="1"/>
        <end position="81"/>
    </location>
</feature>
<dbReference type="EMBL" id="RBAH01000004">
    <property type="protein sequence ID" value="RKN85617.1"/>
    <property type="molecule type" value="Genomic_DNA"/>
</dbReference>
<comment type="caution">
    <text evidence="2">The sequence shown here is derived from an EMBL/GenBank/DDBJ whole genome shotgun (WGS) entry which is preliminary data.</text>
</comment>
<protein>
    <submittedName>
        <fullName evidence="2">Uncharacterized protein</fullName>
    </submittedName>
</protein>
<evidence type="ECO:0000256" key="1">
    <source>
        <dbReference type="SAM" id="MobiDB-lite"/>
    </source>
</evidence>
<reference evidence="2 3" key="1">
    <citation type="journal article" date="2007" name="Int. J. Syst. Evol. Microbiol.">
        <title>Paenibacillus ginsengarvi sp. nov., isolated from soil from ginseng cultivation.</title>
        <authorList>
            <person name="Yoon M.H."/>
            <person name="Ten L.N."/>
            <person name="Im W.T."/>
        </authorList>
    </citation>
    <scope>NUCLEOTIDE SEQUENCE [LARGE SCALE GENOMIC DNA]</scope>
    <source>
        <strain evidence="2 3">KCTC 13059</strain>
    </source>
</reference>
<name>A0A3B0CMJ8_9BACL</name>
<dbReference type="Proteomes" id="UP000282311">
    <property type="component" value="Unassembled WGS sequence"/>
</dbReference>